<dbReference type="PANTHER" id="PTHR11059">
    <property type="entry name" value="DNA REPAIR PROTEIN RECN"/>
    <property type="match status" value="1"/>
</dbReference>
<dbReference type="Pfam" id="PF02463">
    <property type="entry name" value="SMC_N"/>
    <property type="match status" value="1"/>
</dbReference>
<dbReference type="GO" id="GO:0005524">
    <property type="term" value="F:ATP binding"/>
    <property type="evidence" value="ECO:0007669"/>
    <property type="project" value="UniProtKB-KW"/>
</dbReference>
<keyword evidence="7 9" id="KW-0234">DNA repair</keyword>
<dbReference type="CDD" id="cd03241">
    <property type="entry name" value="ABC_RecN"/>
    <property type="match status" value="2"/>
</dbReference>
<name>A0A1H3BET8_9PROT</name>
<organism evidence="11 12">
    <name type="scientific">Nitrosomonas halophila</name>
    <dbReference type="NCBI Taxonomy" id="44576"/>
    <lineage>
        <taxon>Bacteria</taxon>
        <taxon>Pseudomonadati</taxon>
        <taxon>Pseudomonadota</taxon>
        <taxon>Betaproteobacteria</taxon>
        <taxon>Nitrosomonadales</taxon>
        <taxon>Nitrosomonadaceae</taxon>
        <taxon>Nitrosomonas</taxon>
    </lineage>
</organism>
<dbReference type="RefSeq" id="WP_090410832.1">
    <property type="nucleotide sequence ID" value="NZ_FNOY01000001.1"/>
</dbReference>
<evidence type="ECO:0000256" key="6">
    <source>
        <dbReference type="ARBA" id="ARBA00022840"/>
    </source>
</evidence>
<dbReference type="PIRSF" id="PIRSF003128">
    <property type="entry name" value="RecN"/>
    <property type="match status" value="1"/>
</dbReference>
<proteinExistence type="inferred from homology"/>
<comment type="similarity">
    <text evidence="2 9">Belongs to the RecN family.</text>
</comment>
<sequence>MLLSLSIRDFIIVDRIELVFKPGFTVLTGETGAGKSILIDALVLTLGGRAETGQIRHGCKRAEITAEFDLHALSAAQAWLHANALDATPDSCILRRVIEANGRSRNFINGTPVTLQQLRTISEWLIDIHGQHAHQSLLQNQKQCELLDAWAGKTELARQVAAAHRHWQALHRQRLAWEKHRSQSLQEHEHLTWQVQELSSLNFSAEDWQALQADHNRLAHTASLLETAQYSLEALSEGETAALSQISSVTSRLQALIDIDHTLEPICAQLESAQVQLQEAAYELKHYQQRLDLDPQNLQAVETRMAAIHGTARKYRISPEAIPELLATAQQRLQILEGVVDGATLINAEQAAWNEYAQLAGTLSKARHAAASHLSRSVTEIMQTLAMAGGRFEVALTALPEGGQHGLEQIEFQVSAHPGLPLRPLNKAASGGELSRISLAIQVITSQSGITPTLIFDEVDAGIGGQAAEKVGKLLRQLGQSRQVMCITHLAPVAAMGDQHWQVSKATGTQTAPSPTTHILNLDPPARIEEIARMLGGETITSVTRTHAAEMLQNNRPGEQ</sequence>
<dbReference type="GO" id="GO:0006310">
    <property type="term" value="P:DNA recombination"/>
    <property type="evidence" value="ECO:0007669"/>
    <property type="project" value="InterPro"/>
</dbReference>
<protein>
    <recommendedName>
        <fullName evidence="3 9">DNA repair protein RecN</fullName>
    </recommendedName>
    <alternativeName>
        <fullName evidence="8 9">Recombination protein N</fullName>
    </alternativeName>
</protein>
<keyword evidence="12" id="KW-1185">Reference proteome</keyword>
<feature type="domain" description="RecF/RecN/SMC N-terminal" evidence="10">
    <location>
        <begin position="5"/>
        <end position="506"/>
    </location>
</feature>
<dbReference type="EMBL" id="FNOY01000001">
    <property type="protein sequence ID" value="SDX40520.1"/>
    <property type="molecule type" value="Genomic_DNA"/>
</dbReference>
<keyword evidence="6" id="KW-0067">ATP-binding</keyword>
<dbReference type="InterPro" id="IPR003395">
    <property type="entry name" value="RecF/RecN/SMC_N"/>
</dbReference>
<evidence type="ECO:0000256" key="7">
    <source>
        <dbReference type="ARBA" id="ARBA00023204"/>
    </source>
</evidence>
<dbReference type="GO" id="GO:0009432">
    <property type="term" value="P:SOS response"/>
    <property type="evidence" value="ECO:0007669"/>
    <property type="project" value="TreeGrafter"/>
</dbReference>
<dbReference type="FunFam" id="3.40.50.300:FF:000356">
    <property type="entry name" value="DNA repair protein RecN"/>
    <property type="match status" value="1"/>
</dbReference>
<dbReference type="PANTHER" id="PTHR11059:SF0">
    <property type="entry name" value="DNA REPAIR PROTEIN RECN"/>
    <property type="match status" value="1"/>
</dbReference>
<evidence type="ECO:0000256" key="8">
    <source>
        <dbReference type="ARBA" id="ARBA00033408"/>
    </source>
</evidence>
<dbReference type="STRING" id="44576.SAMN05421881_10016"/>
<keyword evidence="4" id="KW-0547">Nucleotide-binding</keyword>
<comment type="function">
    <text evidence="1 9">May be involved in recombinational repair of damaged DNA.</text>
</comment>
<dbReference type="AlphaFoldDB" id="A0A1H3BET8"/>
<dbReference type="SUPFAM" id="SSF52540">
    <property type="entry name" value="P-loop containing nucleoside triphosphate hydrolases"/>
    <property type="match status" value="2"/>
</dbReference>
<dbReference type="OrthoDB" id="9806954at2"/>
<dbReference type="GO" id="GO:0043590">
    <property type="term" value="C:bacterial nucleoid"/>
    <property type="evidence" value="ECO:0007669"/>
    <property type="project" value="TreeGrafter"/>
</dbReference>
<gene>
    <name evidence="11" type="ORF">SAMN05421881_10016</name>
</gene>
<keyword evidence="5 9" id="KW-0227">DNA damage</keyword>
<evidence type="ECO:0000256" key="4">
    <source>
        <dbReference type="ARBA" id="ARBA00022741"/>
    </source>
</evidence>
<evidence type="ECO:0000313" key="12">
    <source>
        <dbReference type="Proteomes" id="UP000198640"/>
    </source>
</evidence>
<evidence type="ECO:0000313" key="11">
    <source>
        <dbReference type="EMBL" id="SDX40520.1"/>
    </source>
</evidence>
<evidence type="ECO:0000256" key="1">
    <source>
        <dbReference type="ARBA" id="ARBA00003618"/>
    </source>
</evidence>
<dbReference type="GO" id="GO:0006281">
    <property type="term" value="P:DNA repair"/>
    <property type="evidence" value="ECO:0007669"/>
    <property type="project" value="UniProtKB-KW"/>
</dbReference>
<evidence type="ECO:0000256" key="3">
    <source>
        <dbReference type="ARBA" id="ARBA00021315"/>
    </source>
</evidence>
<dbReference type="InterPro" id="IPR004604">
    <property type="entry name" value="DNA_recomb/repair_RecN"/>
</dbReference>
<evidence type="ECO:0000256" key="9">
    <source>
        <dbReference type="PIRNR" id="PIRNR003128"/>
    </source>
</evidence>
<dbReference type="NCBIfam" id="TIGR00634">
    <property type="entry name" value="recN"/>
    <property type="match status" value="1"/>
</dbReference>
<evidence type="ECO:0000259" key="10">
    <source>
        <dbReference type="Pfam" id="PF02463"/>
    </source>
</evidence>
<accession>A0A1H3BET8</accession>
<dbReference type="Proteomes" id="UP000198640">
    <property type="component" value="Unassembled WGS sequence"/>
</dbReference>
<evidence type="ECO:0000256" key="5">
    <source>
        <dbReference type="ARBA" id="ARBA00022763"/>
    </source>
</evidence>
<reference evidence="11 12" key="1">
    <citation type="submission" date="2016-10" db="EMBL/GenBank/DDBJ databases">
        <authorList>
            <person name="de Groot N.N."/>
        </authorList>
    </citation>
    <scope>NUCLEOTIDE SEQUENCE [LARGE SCALE GENOMIC DNA]</scope>
    <source>
        <strain evidence="11 12">Nm1</strain>
    </source>
</reference>
<dbReference type="InterPro" id="IPR027417">
    <property type="entry name" value="P-loop_NTPase"/>
</dbReference>
<dbReference type="FunFam" id="3.40.50.300:FF:000319">
    <property type="entry name" value="DNA repair protein RecN"/>
    <property type="match status" value="1"/>
</dbReference>
<dbReference type="NCBIfam" id="NF008121">
    <property type="entry name" value="PRK10869.1"/>
    <property type="match status" value="1"/>
</dbReference>
<evidence type="ECO:0000256" key="2">
    <source>
        <dbReference type="ARBA" id="ARBA00009441"/>
    </source>
</evidence>
<dbReference type="Gene3D" id="3.40.50.300">
    <property type="entry name" value="P-loop containing nucleotide triphosphate hydrolases"/>
    <property type="match status" value="2"/>
</dbReference>